<name>A0AA39P2D6_9AGAR</name>
<keyword evidence="2" id="KW-0732">Signal</keyword>
<dbReference type="EMBL" id="JAUEPU010000135">
    <property type="protein sequence ID" value="KAK0476282.1"/>
    <property type="molecule type" value="Genomic_DNA"/>
</dbReference>
<feature type="compositionally biased region" description="Low complexity" evidence="1">
    <location>
        <begin position="155"/>
        <end position="166"/>
    </location>
</feature>
<evidence type="ECO:0000256" key="2">
    <source>
        <dbReference type="SAM" id="SignalP"/>
    </source>
</evidence>
<organism evidence="3 4">
    <name type="scientific">Armillaria luteobubalina</name>
    <dbReference type="NCBI Taxonomy" id="153913"/>
    <lineage>
        <taxon>Eukaryota</taxon>
        <taxon>Fungi</taxon>
        <taxon>Dikarya</taxon>
        <taxon>Basidiomycota</taxon>
        <taxon>Agaricomycotina</taxon>
        <taxon>Agaricomycetes</taxon>
        <taxon>Agaricomycetidae</taxon>
        <taxon>Agaricales</taxon>
        <taxon>Marasmiineae</taxon>
        <taxon>Physalacriaceae</taxon>
        <taxon>Armillaria</taxon>
    </lineage>
</organism>
<dbReference type="AlphaFoldDB" id="A0AA39P2D6"/>
<sequence length="174" mass="17918">MLSLIRVAALTGILSVSVQCAVVLGERQLGELGSVAHTCACTPFTPVTSATDRYPLRTDGTWAPISPITGSHIIGHPTKQATVFSMPLFTHVPIDTTLGKTSSVGGSCTVVKGISEAGNTFTPGTGPVTVQLGNQITHTGPVPSLQLPVKGDSVTSTAATAPTDMTTPRDKRKP</sequence>
<evidence type="ECO:0000313" key="4">
    <source>
        <dbReference type="Proteomes" id="UP001175228"/>
    </source>
</evidence>
<feature type="signal peptide" evidence="2">
    <location>
        <begin position="1"/>
        <end position="20"/>
    </location>
</feature>
<dbReference type="Proteomes" id="UP001175228">
    <property type="component" value="Unassembled WGS sequence"/>
</dbReference>
<protein>
    <submittedName>
        <fullName evidence="3">Uncharacterized protein</fullName>
    </submittedName>
</protein>
<keyword evidence="4" id="KW-1185">Reference proteome</keyword>
<evidence type="ECO:0000256" key="1">
    <source>
        <dbReference type="SAM" id="MobiDB-lite"/>
    </source>
</evidence>
<accession>A0AA39P2D6</accession>
<feature type="region of interest" description="Disordered" evidence="1">
    <location>
        <begin position="150"/>
        <end position="174"/>
    </location>
</feature>
<gene>
    <name evidence="3" type="ORF">EDD18DRAFT_1216042</name>
</gene>
<proteinExistence type="predicted"/>
<comment type="caution">
    <text evidence="3">The sequence shown here is derived from an EMBL/GenBank/DDBJ whole genome shotgun (WGS) entry which is preliminary data.</text>
</comment>
<reference evidence="3" key="1">
    <citation type="submission" date="2023-06" db="EMBL/GenBank/DDBJ databases">
        <authorList>
            <consortium name="Lawrence Berkeley National Laboratory"/>
            <person name="Ahrendt S."/>
            <person name="Sahu N."/>
            <person name="Indic B."/>
            <person name="Wong-Bajracharya J."/>
            <person name="Merenyi Z."/>
            <person name="Ke H.-M."/>
            <person name="Monk M."/>
            <person name="Kocsube S."/>
            <person name="Drula E."/>
            <person name="Lipzen A."/>
            <person name="Balint B."/>
            <person name="Henrissat B."/>
            <person name="Andreopoulos B."/>
            <person name="Martin F.M."/>
            <person name="Harder C.B."/>
            <person name="Rigling D."/>
            <person name="Ford K.L."/>
            <person name="Foster G.D."/>
            <person name="Pangilinan J."/>
            <person name="Papanicolaou A."/>
            <person name="Barry K."/>
            <person name="LaButti K."/>
            <person name="Viragh M."/>
            <person name="Koriabine M."/>
            <person name="Yan M."/>
            <person name="Riley R."/>
            <person name="Champramary S."/>
            <person name="Plett K.L."/>
            <person name="Tsai I.J."/>
            <person name="Slot J."/>
            <person name="Sipos G."/>
            <person name="Plett J."/>
            <person name="Nagy L.G."/>
            <person name="Grigoriev I.V."/>
        </authorList>
    </citation>
    <scope>NUCLEOTIDE SEQUENCE</scope>
    <source>
        <strain evidence="3">HWK02</strain>
    </source>
</reference>
<evidence type="ECO:0000313" key="3">
    <source>
        <dbReference type="EMBL" id="KAK0476282.1"/>
    </source>
</evidence>
<feature type="chain" id="PRO_5041343050" evidence="2">
    <location>
        <begin position="21"/>
        <end position="174"/>
    </location>
</feature>